<evidence type="ECO:0000259" key="8">
    <source>
        <dbReference type="PROSITE" id="PS50217"/>
    </source>
</evidence>
<dbReference type="EMBL" id="JBJXBP010000005">
    <property type="protein sequence ID" value="KAL3829721.1"/>
    <property type="molecule type" value="Genomic_DNA"/>
</dbReference>
<reference evidence="9 10" key="1">
    <citation type="submission" date="2024-12" db="EMBL/GenBank/DDBJ databases">
        <title>The unique morphological basis and parallel evolutionary history of personate flowers in Penstemon.</title>
        <authorList>
            <person name="Depatie T.H."/>
            <person name="Wessinger C.A."/>
        </authorList>
    </citation>
    <scope>NUCLEOTIDE SEQUENCE [LARGE SCALE GENOMIC DNA]</scope>
    <source>
        <strain evidence="9">WTNN_2</strain>
        <tissue evidence="9">Leaf</tissue>
    </source>
</reference>
<dbReference type="AlphaFoldDB" id="A0ABD3SZH3"/>
<evidence type="ECO:0000313" key="10">
    <source>
        <dbReference type="Proteomes" id="UP001634393"/>
    </source>
</evidence>
<feature type="region of interest" description="Disordered" evidence="7">
    <location>
        <begin position="228"/>
        <end position="289"/>
    </location>
</feature>
<dbReference type="SMART" id="SM00338">
    <property type="entry name" value="BRLZ"/>
    <property type="match status" value="1"/>
</dbReference>
<comment type="caution">
    <text evidence="9">The sequence shown here is derived from an EMBL/GenBank/DDBJ whole genome shotgun (WGS) entry which is preliminary data.</text>
</comment>
<dbReference type="GO" id="GO:0000976">
    <property type="term" value="F:transcription cis-regulatory region binding"/>
    <property type="evidence" value="ECO:0007669"/>
    <property type="project" value="UniProtKB-ARBA"/>
</dbReference>
<evidence type="ECO:0000256" key="3">
    <source>
        <dbReference type="ARBA" id="ARBA00023015"/>
    </source>
</evidence>
<feature type="region of interest" description="Disordered" evidence="7">
    <location>
        <begin position="126"/>
        <end position="208"/>
    </location>
</feature>
<dbReference type="Pfam" id="PF00170">
    <property type="entry name" value="bZIP_1"/>
    <property type="match status" value="1"/>
</dbReference>
<dbReference type="SUPFAM" id="SSF57959">
    <property type="entry name" value="Leucine zipper domain"/>
    <property type="match status" value="1"/>
</dbReference>
<feature type="region of interest" description="Disordered" evidence="7">
    <location>
        <begin position="1"/>
        <end position="24"/>
    </location>
</feature>
<feature type="region of interest" description="Disordered" evidence="7">
    <location>
        <begin position="359"/>
        <end position="401"/>
    </location>
</feature>
<organism evidence="9 10">
    <name type="scientific">Penstemon smallii</name>
    <dbReference type="NCBI Taxonomy" id="265156"/>
    <lineage>
        <taxon>Eukaryota</taxon>
        <taxon>Viridiplantae</taxon>
        <taxon>Streptophyta</taxon>
        <taxon>Embryophyta</taxon>
        <taxon>Tracheophyta</taxon>
        <taxon>Spermatophyta</taxon>
        <taxon>Magnoliopsida</taxon>
        <taxon>eudicotyledons</taxon>
        <taxon>Gunneridae</taxon>
        <taxon>Pentapetalae</taxon>
        <taxon>asterids</taxon>
        <taxon>lamiids</taxon>
        <taxon>Lamiales</taxon>
        <taxon>Plantaginaceae</taxon>
        <taxon>Cheloneae</taxon>
        <taxon>Penstemon</taxon>
    </lineage>
</organism>
<feature type="compositionally biased region" description="Basic and acidic residues" evidence="7">
    <location>
        <begin position="254"/>
        <end position="275"/>
    </location>
</feature>
<evidence type="ECO:0000313" key="9">
    <source>
        <dbReference type="EMBL" id="KAL3829721.1"/>
    </source>
</evidence>
<keyword evidence="3" id="KW-0805">Transcription regulation</keyword>
<proteinExistence type="inferred from homology"/>
<evidence type="ECO:0000256" key="4">
    <source>
        <dbReference type="ARBA" id="ARBA00023125"/>
    </source>
</evidence>
<keyword evidence="4" id="KW-0238">DNA-binding</keyword>
<evidence type="ECO:0000256" key="1">
    <source>
        <dbReference type="ARBA" id="ARBA00004123"/>
    </source>
</evidence>
<comment type="subcellular location">
    <subcellularLocation>
        <location evidence="1">Nucleus</location>
    </subcellularLocation>
</comment>
<keyword evidence="10" id="KW-1185">Reference proteome</keyword>
<keyword evidence="6" id="KW-0539">Nucleus</keyword>
<dbReference type="PROSITE" id="PS00036">
    <property type="entry name" value="BZIP_BASIC"/>
    <property type="match status" value="1"/>
</dbReference>
<feature type="compositionally biased region" description="Polar residues" evidence="7">
    <location>
        <begin position="229"/>
        <end position="246"/>
    </location>
</feature>
<dbReference type="PANTHER" id="PTHR45967">
    <property type="entry name" value="G-BOX-BINDING FACTOR 3-RELATED"/>
    <property type="match status" value="1"/>
</dbReference>
<evidence type="ECO:0000256" key="2">
    <source>
        <dbReference type="ARBA" id="ARBA00007163"/>
    </source>
</evidence>
<accession>A0ABD3SZH3</accession>
<dbReference type="Pfam" id="PF07777">
    <property type="entry name" value="MFMR"/>
    <property type="match status" value="1"/>
</dbReference>
<name>A0ABD3SZH3_9LAMI</name>
<dbReference type="InterPro" id="IPR004827">
    <property type="entry name" value="bZIP"/>
</dbReference>
<feature type="compositionally biased region" description="Polar residues" evidence="7">
    <location>
        <begin position="15"/>
        <end position="24"/>
    </location>
</feature>
<dbReference type="Gene3D" id="1.20.5.170">
    <property type="match status" value="1"/>
</dbReference>
<sequence>MGNSDDGKASKPEKSSSPTMDHNNVQVYPDWAAMQAYYGPRLAVPPYLNSTVASHAPPPYMWGPPQSMIPTYGAPYAAFYTHGGVYAHPGIPVAGTALSMETPVKSSGNTDGGFVKKLKEFDGLAMSIGNGNGESAEHGSDRRLSESEETGGSSDGSNRVMAEPVKNSKKRSRQGSPKSADGKAQKKTSLVPAVEVSRGSEKSKGVMLLANGPVKTVENMDNAILELKNPSSDLNVKSSPTNSVPQLSMPKESWLQDERELKRERRKQSNRESARRSRLRKQAEAEELATEVQTITADNMNLKSEKSKLMESSKKLRLENATLMEKLKQAQQGQKDEVNLHKIENLRLKPVATVNLLARVNNTDSTDPKNEDGDSYENRSSGAKLHQLLDAGPRTDAVAAG</sequence>
<dbReference type="GO" id="GO:0005634">
    <property type="term" value="C:nucleus"/>
    <property type="evidence" value="ECO:0007669"/>
    <property type="project" value="UniProtKB-SubCell"/>
</dbReference>
<comment type="similarity">
    <text evidence="2">Belongs to the bZIP family.</text>
</comment>
<keyword evidence="5" id="KW-0804">Transcription</keyword>
<dbReference type="PANTHER" id="PTHR45967:SF1">
    <property type="entry name" value="G-BOX-BINDING FACTOR 3"/>
    <property type="match status" value="1"/>
</dbReference>
<protein>
    <recommendedName>
        <fullName evidence="8">BZIP domain-containing protein</fullName>
    </recommendedName>
</protein>
<dbReference type="CDD" id="cd14702">
    <property type="entry name" value="bZIP_plant_GBF1"/>
    <property type="match status" value="1"/>
</dbReference>
<feature type="domain" description="BZIP" evidence="8">
    <location>
        <begin position="260"/>
        <end position="323"/>
    </location>
</feature>
<gene>
    <name evidence="9" type="ORF">ACJIZ3_018523</name>
</gene>
<dbReference type="InterPro" id="IPR045314">
    <property type="entry name" value="bZIP_plant_GBF1"/>
</dbReference>
<dbReference type="Proteomes" id="UP001634393">
    <property type="component" value="Unassembled WGS sequence"/>
</dbReference>
<feature type="compositionally biased region" description="Basic and acidic residues" evidence="7">
    <location>
        <begin position="1"/>
        <end position="14"/>
    </location>
</feature>
<dbReference type="InterPro" id="IPR046347">
    <property type="entry name" value="bZIP_sf"/>
</dbReference>
<feature type="compositionally biased region" description="Basic and acidic residues" evidence="7">
    <location>
        <begin position="135"/>
        <end position="146"/>
    </location>
</feature>
<evidence type="ECO:0000256" key="6">
    <source>
        <dbReference type="ARBA" id="ARBA00023242"/>
    </source>
</evidence>
<evidence type="ECO:0000256" key="5">
    <source>
        <dbReference type="ARBA" id="ARBA00023163"/>
    </source>
</evidence>
<dbReference type="PROSITE" id="PS50217">
    <property type="entry name" value="BZIP"/>
    <property type="match status" value="1"/>
</dbReference>
<dbReference type="Pfam" id="PF16596">
    <property type="entry name" value="MFMR_assoc"/>
    <property type="match status" value="1"/>
</dbReference>
<dbReference type="InterPro" id="IPR012900">
    <property type="entry name" value="MFMR"/>
</dbReference>
<evidence type="ECO:0000256" key="7">
    <source>
        <dbReference type="SAM" id="MobiDB-lite"/>
    </source>
</evidence>
<dbReference type="InterPro" id="IPR044827">
    <property type="entry name" value="GBF-like"/>
</dbReference>